<dbReference type="Gramene" id="Pp3c1_32230V3.4">
    <property type="protein sequence ID" value="Pp3c1_32230V3.4"/>
    <property type="gene ID" value="Pp3c1_32230"/>
</dbReference>
<dbReference type="PaxDb" id="3218-PP1S249_56V6.2"/>
<organism evidence="18">
    <name type="scientific">Physcomitrium patens</name>
    <name type="common">Spreading-leaved earth moss</name>
    <name type="synonym">Physcomitrella patens</name>
    <dbReference type="NCBI Taxonomy" id="3218"/>
    <lineage>
        <taxon>Eukaryota</taxon>
        <taxon>Viridiplantae</taxon>
        <taxon>Streptophyta</taxon>
        <taxon>Embryophyta</taxon>
        <taxon>Bryophyta</taxon>
        <taxon>Bryophytina</taxon>
        <taxon>Bryopsida</taxon>
        <taxon>Funariidae</taxon>
        <taxon>Funariales</taxon>
        <taxon>Funariaceae</taxon>
        <taxon>Physcomitrium</taxon>
    </lineage>
</organism>
<dbReference type="Gramene" id="Pp3c1_32230V3.2">
    <property type="protein sequence ID" value="Pp3c1_32230V3.2"/>
    <property type="gene ID" value="Pp3c1_32230"/>
</dbReference>
<dbReference type="PROSITE" id="PS50089">
    <property type="entry name" value="ZF_RING_2"/>
    <property type="match status" value="1"/>
</dbReference>
<dbReference type="OrthoDB" id="8062037at2759"/>
<dbReference type="GO" id="GO:0016020">
    <property type="term" value="C:membrane"/>
    <property type="evidence" value="ECO:0007669"/>
    <property type="project" value="UniProtKB-SubCell"/>
</dbReference>
<comment type="pathway">
    <text evidence="3">Protein modification; protein ubiquitination.</text>
</comment>
<dbReference type="EnsemblPlants" id="Pp3c1_32230V3.7">
    <property type="protein sequence ID" value="Pp3c1_32230V3.7"/>
    <property type="gene ID" value="Pp3c1_32230"/>
</dbReference>
<dbReference type="Gramene" id="Pp3c1_32230V3.9">
    <property type="protein sequence ID" value="Pp3c1_32230V3.9"/>
    <property type="gene ID" value="Pp3c1_32230"/>
</dbReference>
<keyword evidence="12 16" id="KW-0472">Membrane</keyword>
<dbReference type="GO" id="GO:0061630">
    <property type="term" value="F:ubiquitin protein ligase activity"/>
    <property type="evidence" value="ECO:0007669"/>
    <property type="project" value="UniProtKB-EC"/>
</dbReference>
<keyword evidence="20" id="KW-1185">Reference proteome</keyword>
<evidence type="ECO:0000256" key="16">
    <source>
        <dbReference type="SAM" id="Phobius"/>
    </source>
</evidence>
<dbReference type="EC" id="2.3.2.27" evidence="4"/>
<feature type="region of interest" description="Disordered" evidence="15">
    <location>
        <begin position="183"/>
        <end position="215"/>
    </location>
</feature>
<dbReference type="CDD" id="cd16461">
    <property type="entry name" value="RING-H2_EL5-like"/>
    <property type="match status" value="1"/>
</dbReference>
<dbReference type="Gene3D" id="3.30.40.10">
    <property type="entry name" value="Zinc/RING finger domain, C3HC4 (zinc finger)"/>
    <property type="match status" value="1"/>
</dbReference>
<dbReference type="EnsemblPlants" id="Pp3c1_32230V3.4">
    <property type="protein sequence ID" value="Pp3c1_32230V3.4"/>
    <property type="gene ID" value="Pp3c1_32230"/>
</dbReference>
<dbReference type="FunFam" id="3.30.40.10:FF:000187">
    <property type="entry name" value="E3 ubiquitin-protein ligase ATL6"/>
    <property type="match status" value="1"/>
</dbReference>
<dbReference type="InterPro" id="IPR013083">
    <property type="entry name" value="Znf_RING/FYVE/PHD"/>
</dbReference>
<evidence type="ECO:0000256" key="10">
    <source>
        <dbReference type="ARBA" id="ARBA00022833"/>
    </source>
</evidence>
<proteinExistence type="inferred from homology"/>
<dbReference type="EnsemblPlants" id="Pp3c1_32230V3.9">
    <property type="protein sequence ID" value="Pp3c1_32230V3.9"/>
    <property type="gene ID" value="Pp3c1_32230"/>
</dbReference>
<dbReference type="STRING" id="3218.A0A2K1LAJ8"/>
<comment type="similarity">
    <text evidence="13">Belongs to the RING-type zinc finger family. ATL subfamily.</text>
</comment>
<dbReference type="Gramene" id="Pp3c1_32230V3.6">
    <property type="protein sequence ID" value="Pp3c1_32230V3.6"/>
    <property type="gene ID" value="Pp3c1_32230"/>
</dbReference>
<keyword evidence="9" id="KW-0833">Ubl conjugation pathway</keyword>
<dbReference type="EnsemblPlants" id="Pp3c1_32230V3.6">
    <property type="protein sequence ID" value="Pp3c1_32230V3.6"/>
    <property type="gene ID" value="Pp3c1_32230"/>
</dbReference>
<feature type="transmembrane region" description="Helical" evidence="16">
    <location>
        <begin position="26"/>
        <end position="47"/>
    </location>
</feature>
<dbReference type="Gramene" id="Pp3c1_32230V3.3">
    <property type="protein sequence ID" value="Pp3c1_32230V3.3"/>
    <property type="gene ID" value="Pp3c1_32230"/>
</dbReference>
<dbReference type="Gramene" id="Pp3c1_32230V3.8">
    <property type="protein sequence ID" value="Pp3c1_32230V3.8"/>
    <property type="gene ID" value="Pp3c1_32230"/>
</dbReference>
<evidence type="ECO:0000256" key="8">
    <source>
        <dbReference type="ARBA" id="ARBA00022771"/>
    </source>
</evidence>
<evidence type="ECO:0000256" key="9">
    <source>
        <dbReference type="ARBA" id="ARBA00022786"/>
    </source>
</evidence>
<comment type="catalytic activity">
    <reaction evidence="1">
        <text>S-ubiquitinyl-[E2 ubiquitin-conjugating enzyme]-L-cysteine + [acceptor protein]-L-lysine = [E2 ubiquitin-conjugating enzyme]-L-cysteine + N(6)-ubiquitinyl-[acceptor protein]-L-lysine.</text>
        <dbReference type="EC" id="2.3.2.27"/>
    </reaction>
</comment>
<reference evidence="18 20" key="2">
    <citation type="journal article" date="2018" name="Plant J.">
        <title>The Physcomitrella patens chromosome-scale assembly reveals moss genome structure and evolution.</title>
        <authorList>
            <person name="Lang D."/>
            <person name="Ullrich K.K."/>
            <person name="Murat F."/>
            <person name="Fuchs J."/>
            <person name="Jenkins J."/>
            <person name="Haas F.B."/>
            <person name="Piednoel M."/>
            <person name="Gundlach H."/>
            <person name="Van Bel M."/>
            <person name="Meyberg R."/>
            <person name="Vives C."/>
            <person name="Morata J."/>
            <person name="Symeonidi A."/>
            <person name="Hiss M."/>
            <person name="Muchero W."/>
            <person name="Kamisugi Y."/>
            <person name="Saleh O."/>
            <person name="Blanc G."/>
            <person name="Decker E.L."/>
            <person name="van Gessel N."/>
            <person name="Grimwood J."/>
            <person name="Hayes R.D."/>
            <person name="Graham S.W."/>
            <person name="Gunter L.E."/>
            <person name="McDaniel S.F."/>
            <person name="Hoernstein S.N.W."/>
            <person name="Larsson A."/>
            <person name="Li F.W."/>
            <person name="Perroud P.F."/>
            <person name="Phillips J."/>
            <person name="Ranjan P."/>
            <person name="Rokshar D.S."/>
            <person name="Rothfels C.J."/>
            <person name="Schneider L."/>
            <person name="Shu S."/>
            <person name="Stevenson D.W."/>
            <person name="Thummler F."/>
            <person name="Tillich M."/>
            <person name="Villarreal Aguilar J.C."/>
            <person name="Widiez T."/>
            <person name="Wong G.K."/>
            <person name="Wymore A."/>
            <person name="Zhang Y."/>
            <person name="Zimmer A.D."/>
            <person name="Quatrano R.S."/>
            <person name="Mayer K.F.X."/>
            <person name="Goodstein D."/>
            <person name="Casacuberta J.M."/>
            <person name="Vandepoele K."/>
            <person name="Reski R."/>
            <person name="Cuming A.C."/>
            <person name="Tuskan G.A."/>
            <person name="Maumus F."/>
            <person name="Salse J."/>
            <person name="Schmutz J."/>
            <person name="Rensing S.A."/>
        </authorList>
    </citation>
    <scope>NUCLEOTIDE SEQUENCE [LARGE SCALE GENOMIC DNA]</scope>
    <source>
        <strain evidence="19 20">cv. Gransden 2004</strain>
    </source>
</reference>
<evidence type="ECO:0000313" key="20">
    <source>
        <dbReference type="Proteomes" id="UP000006727"/>
    </source>
</evidence>
<keyword evidence="5" id="KW-0808">Transferase</keyword>
<protein>
    <recommendedName>
        <fullName evidence="4">RING-type E3 ubiquitin transferase</fullName>
        <ecNumber evidence="4">2.3.2.27</ecNumber>
    </recommendedName>
</protein>
<name>A0A2K1LAJ8_PHYPA</name>
<evidence type="ECO:0000256" key="13">
    <source>
        <dbReference type="ARBA" id="ARBA00024209"/>
    </source>
</evidence>
<feature type="domain" description="RING-type" evidence="17">
    <location>
        <begin position="109"/>
        <end position="151"/>
    </location>
</feature>
<sequence>MDSTNDTLAVPPGLRTDTSSRVNPSMAIIIVVLIAALLVVAFFSMYVRRYTRGDSGNDNESAATRNGNRSIHFFDRPGEGLDRALIDDLPLVSFTVVKTLKEGKEDFECAVCLEKFQEDESLRLLPKCSHVFHTECIDVWFLSHSTCPLCRMSLKPTVAEIHAGVPEVGEVSRRILEAQEEMIGSARRPTDEGSVINENDALGGSRNETVLDTDRDNERSGARLALFRNSNSFRQAARGVEVRERLATLSSRYPTSSADVHKDPQRALSLSCLSFQRTRSLSAGGTGDFYNGELFKYGSQRYGLNGSPLSNSLGRLCSLNERELQGTGDLSRIDPSATLLEEGSSSSASSEHWTTVDLNGVAAHPHPSKTEEAVILANTQVSTTPGTQLPKKPRSGPLPRKQVNVAHNKSGSAWERLKMEGGSFRGLRDSFPLHRSASEGRPQSFAIDLPPTAIEPAVLDVCSTPRADATPPADTDISLAQRTMQWLSGGHGHTFSATYRTSLDQKNALQQIVTEG</sequence>
<accession>A0A2K1LAJ8</accession>
<evidence type="ECO:0000313" key="18">
    <source>
        <dbReference type="EMBL" id="PNR63050.1"/>
    </source>
</evidence>
<dbReference type="PANTHER" id="PTHR45768">
    <property type="entry name" value="E3 UBIQUITIN-PROTEIN LIGASE RNF13-LIKE"/>
    <property type="match status" value="1"/>
</dbReference>
<evidence type="ECO:0000256" key="4">
    <source>
        <dbReference type="ARBA" id="ARBA00012483"/>
    </source>
</evidence>
<dbReference type="PANTHER" id="PTHR45768:SF18">
    <property type="entry name" value="RING-H2 FINGER PROTEIN ATL47-RELATED"/>
    <property type="match status" value="1"/>
</dbReference>
<evidence type="ECO:0000256" key="7">
    <source>
        <dbReference type="ARBA" id="ARBA00022723"/>
    </source>
</evidence>
<dbReference type="SUPFAM" id="SSF57850">
    <property type="entry name" value="RING/U-box"/>
    <property type="match status" value="1"/>
</dbReference>
<dbReference type="SMART" id="SM00184">
    <property type="entry name" value="RING"/>
    <property type="match status" value="1"/>
</dbReference>
<dbReference type="Gramene" id="Pp3c1_32230V3.1">
    <property type="protein sequence ID" value="Pp3c1_32230V3.1"/>
    <property type="gene ID" value="Pp3c1_32230"/>
</dbReference>
<comment type="subcellular location">
    <subcellularLocation>
        <location evidence="2">Membrane</location>
        <topology evidence="2">Single-pass membrane protein</topology>
    </subcellularLocation>
</comment>
<evidence type="ECO:0000256" key="2">
    <source>
        <dbReference type="ARBA" id="ARBA00004167"/>
    </source>
</evidence>
<dbReference type="AlphaFoldDB" id="A0A2K1LAJ8"/>
<dbReference type="GO" id="GO:0008270">
    <property type="term" value="F:zinc ion binding"/>
    <property type="evidence" value="ECO:0007669"/>
    <property type="project" value="UniProtKB-KW"/>
</dbReference>
<dbReference type="Pfam" id="PF13639">
    <property type="entry name" value="zf-RING_2"/>
    <property type="match status" value="1"/>
</dbReference>
<dbReference type="InterPro" id="IPR001841">
    <property type="entry name" value="Znf_RING"/>
</dbReference>
<gene>
    <name evidence="19" type="primary">LOC112287661</name>
    <name evidence="18" type="ORF">PHYPA_001475</name>
</gene>
<reference evidence="18 20" key="1">
    <citation type="journal article" date="2008" name="Science">
        <title>The Physcomitrella genome reveals evolutionary insights into the conquest of land by plants.</title>
        <authorList>
            <person name="Rensing S."/>
            <person name="Lang D."/>
            <person name="Zimmer A."/>
            <person name="Terry A."/>
            <person name="Salamov A."/>
            <person name="Shapiro H."/>
            <person name="Nishiyama T."/>
            <person name="Perroud P.-F."/>
            <person name="Lindquist E."/>
            <person name="Kamisugi Y."/>
            <person name="Tanahashi T."/>
            <person name="Sakakibara K."/>
            <person name="Fujita T."/>
            <person name="Oishi K."/>
            <person name="Shin-I T."/>
            <person name="Kuroki Y."/>
            <person name="Toyoda A."/>
            <person name="Suzuki Y."/>
            <person name="Hashimoto A."/>
            <person name="Yamaguchi K."/>
            <person name="Sugano A."/>
            <person name="Kohara Y."/>
            <person name="Fujiyama A."/>
            <person name="Anterola A."/>
            <person name="Aoki S."/>
            <person name="Ashton N."/>
            <person name="Barbazuk W.B."/>
            <person name="Barker E."/>
            <person name="Bennetzen J."/>
            <person name="Bezanilla M."/>
            <person name="Blankenship R."/>
            <person name="Cho S.H."/>
            <person name="Dutcher S."/>
            <person name="Estelle M."/>
            <person name="Fawcett J.A."/>
            <person name="Gundlach H."/>
            <person name="Hanada K."/>
            <person name="Heyl A."/>
            <person name="Hicks K.A."/>
            <person name="Hugh J."/>
            <person name="Lohr M."/>
            <person name="Mayer K."/>
            <person name="Melkozernov A."/>
            <person name="Murata T."/>
            <person name="Nelson D."/>
            <person name="Pils B."/>
            <person name="Prigge M."/>
            <person name="Reiss B."/>
            <person name="Renner T."/>
            <person name="Rombauts S."/>
            <person name="Rushton P."/>
            <person name="Sanderfoot A."/>
            <person name="Schween G."/>
            <person name="Shiu S.-H."/>
            <person name="Stueber K."/>
            <person name="Theodoulou F.L."/>
            <person name="Tu H."/>
            <person name="Van de Peer Y."/>
            <person name="Verrier P.J."/>
            <person name="Waters E."/>
            <person name="Wood A."/>
            <person name="Yang L."/>
            <person name="Cove D."/>
            <person name="Cuming A."/>
            <person name="Hasebe M."/>
            <person name="Lucas S."/>
            <person name="Mishler D.B."/>
            <person name="Reski R."/>
            <person name="Grigoriev I."/>
            <person name="Quatrano R.S."/>
            <person name="Boore J.L."/>
        </authorList>
    </citation>
    <scope>NUCLEOTIDE SEQUENCE [LARGE SCALE GENOMIC DNA]</scope>
    <source>
        <strain evidence="19 20">cv. Gransden 2004</strain>
    </source>
</reference>
<evidence type="ECO:0000256" key="6">
    <source>
        <dbReference type="ARBA" id="ARBA00022692"/>
    </source>
</evidence>
<evidence type="ECO:0000256" key="5">
    <source>
        <dbReference type="ARBA" id="ARBA00022679"/>
    </source>
</evidence>
<evidence type="ECO:0000256" key="11">
    <source>
        <dbReference type="ARBA" id="ARBA00022989"/>
    </source>
</evidence>
<dbReference type="Proteomes" id="UP000006727">
    <property type="component" value="Chromosome 1"/>
</dbReference>
<dbReference type="Gramene" id="Pp3c1_32230V3.5">
    <property type="protein sequence ID" value="Pp3c1_32230V3.5"/>
    <property type="gene ID" value="Pp3c1_32230"/>
</dbReference>
<evidence type="ECO:0000313" key="19">
    <source>
        <dbReference type="EnsemblPlants" id="Pp3c1_32230V3.1"/>
    </source>
</evidence>
<dbReference type="EnsemblPlants" id="Pp3c1_32230V3.5">
    <property type="protein sequence ID" value="Pp3c1_32230V3.5"/>
    <property type="gene ID" value="Pp3c1_32230"/>
</dbReference>
<dbReference type="Gramene" id="Pp3c1_32230V3.7">
    <property type="protein sequence ID" value="Pp3c1_32230V3.7"/>
    <property type="gene ID" value="Pp3c1_32230"/>
</dbReference>
<keyword evidence="8 14" id="KW-0863">Zinc-finger</keyword>
<keyword evidence="7" id="KW-0479">Metal-binding</keyword>
<dbReference type="EnsemblPlants" id="Pp3c1_32230V3.1">
    <property type="protein sequence ID" value="Pp3c1_32230V3.1"/>
    <property type="gene ID" value="Pp3c1_32230"/>
</dbReference>
<dbReference type="EnsemblPlants" id="Pp3c1_32230V3.2">
    <property type="protein sequence ID" value="Pp3c1_32230V3.2"/>
    <property type="gene ID" value="Pp3c1_32230"/>
</dbReference>
<keyword evidence="6 16" id="KW-0812">Transmembrane</keyword>
<evidence type="ECO:0000256" key="15">
    <source>
        <dbReference type="SAM" id="MobiDB-lite"/>
    </source>
</evidence>
<dbReference type="EnsemblPlants" id="Pp3c1_32230V3.8">
    <property type="protein sequence ID" value="Pp3c1_32230V3.8"/>
    <property type="gene ID" value="Pp3c1_32230"/>
</dbReference>
<evidence type="ECO:0000256" key="3">
    <source>
        <dbReference type="ARBA" id="ARBA00004906"/>
    </source>
</evidence>
<keyword evidence="11 16" id="KW-1133">Transmembrane helix</keyword>
<evidence type="ECO:0000259" key="17">
    <source>
        <dbReference type="PROSITE" id="PS50089"/>
    </source>
</evidence>
<keyword evidence="10" id="KW-0862">Zinc</keyword>
<feature type="region of interest" description="Disordered" evidence="15">
    <location>
        <begin position="380"/>
        <end position="402"/>
    </location>
</feature>
<dbReference type="GeneID" id="112287661"/>
<evidence type="ECO:0000256" key="1">
    <source>
        <dbReference type="ARBA" id="ARBA00000900"/>
    </source>
</evidence>
<evidence type="ECO:0000256" key="14">
    <source>
        <dbReference type="PROSITE-ProRule" id="PRU00175"/>
    </source>
</evidence>
<dbReference type="EnsemblPlants" id="Pp3c1_32230V3.3">
    <property type="protein sequence ID" value="Pp3c1_32230V3.3"/>
    <property type="gene ID" value="Pp3c1_32230"/>
</dbReference>
<reference evidence="19" key="3">
    <citation type="submission" date="2020-12" db="UniProtKB">
        <authorList>
            <consortium name="EnsemblPlants"/>
        </authorList>
    </citation>
    <scope>IDENTIFICATION</scope>
</reference>
<dbReference type="EMBL" id="ABEU02000001">
    <property type="protein sequence ID" value="PNR63050.1"/>
    <property type="molecule type" value="Genomic_DNA"/>
</dbReference>
<dbReference type="RefSeq" id="XP_024386681.1">
    <property type="nucleotide sequence ID" value="XM_024530913.2"/>
</dbReference>
<evidence type="ECO:0000256" key="12">
    <source>
        <dbReference type="ARBA" id="ARBA00023136"/>
    </source>
</evidence>